<proteinExistence type="predicted"/>
<dbReference type="SUPFAM" id="SSF117856">
    <property type="entry name" value="AF0104/ALDC/Ptd012-like"/>
    <property type="match status" value="1"/>
</dbReference>
<dbReference type="PANTHER" id="PTHR34988:SF1">
    <property type="entry name" value="DNA-BINDING PROTEIN"/>
    <property type="match status" value="1"/>
</dbReference>
<evidence type="ECO:0000313" key="2">
    <source>
        <dbReference type="EMBL" id="TYP49273.1"/>
    </source>
</evidence>
<dbReference type="PANTHER" id="PTHR34988">
    <property type="entry name" value="PROTEIN, PUTATIVE-RELATED"/>
    <property type="match status" value="1"/>
</dbReference>
<dbReference type="Gene3D" id="3.30.1330.80">
    <property type="entry name" value="Hypothetical protein, similar to alpha- acetolactate decarboxylase, domain 2"/>
    <property type="match status" value="1"/>
</dbReference>
<dbReference type="PIRSF" id="PIRSF016702">
    <property type="entry name" value="DNA_bp_PD1"/>
    <property type="match status" value="1"/>
</dbReference>
<dbReference type="AlphaFoldDB" id="A0A5S5AG83"/>
<dbReference type="InterPro" id="IPR025707">
    <property type="entry name" value="DNA_bp_PD1"/>
</dbReference>
<dbReference type="EMBL" id="VNHO01000031">
    <property type="protein sequence ID" value="TYP49273.1"/>
    <property type="molecule type" value="Genomic_DNA"/>
</dbReference>
<name>A0A5S5AG83_9FIRM</name>
<keyword evidence="3" id="KW-1185">Reference proteome</keyword>
<dbReference type="PROSITE" id="PS51742">
    <property type="entry name" value="PPC"/>
    <property type="match status" value="1"/>
</dbReference>
<dbReference type="CDD" id="cd11378">
    <property type="entry name" value="DUF296"/>
    <property type="match status" value="1"/>
</dbReference>
<evidence type="ECO:0000313" key="3">
    <source>
        <dbReference type="Proteomes" id="UP000322294"/>
    </source>
</evidence>
<protein>
    <recommendedName>
        <fullName evidence="1">PPC domain-containing protein</fullName>
    </recommendedName>
</protein>
<dbReference type="InterPro" id="IPR005175">
    <property type="entry name" value="PPC_dom"/>
</dbReference>
<sequence>MIVNEYKAGREFVGRLDYGSDLFLSLLSLVREKDIETGVVEVIGACKKSVVAIYDQDKKVYHNVALEGPLEILSCTGNISKIDGKPALHLHIVLSNHEGSAFGGHVVEGTEVFAGEFYIRELLGPTLERKRDEVTGLNLWG</sequence>
<dbReference type="RefSeq" id="WP_148867840.1">
    <property type="nucleotide sequence ID" value="NZ_VNHO01000031.1"/>
</dbReference>
<evidence type="ECO:0000259" key="1">
    <source>
        <dbReference type="PROSITE" id="PS51742"/>
    </source>
</evidence>
<comment type="caution">
    <text evidence="2">The sequence shown here is derived from an EMBL/GenBank/DDBJ whole genome shotgun (WGS) entry which is preliminary data.</text>
</comment>
<accession>A0A5S5AG83</accession>
<reference evidence="2 3" key="1">
    <citation type="submission" date="2019-07" db="EMBL/GenBank/DDBJ databases">
        <title>Genomic Encyclopedia of Type Strains, Phase I: the one thousand microbial genomes (KMG-I) project.</title>
        <authorList>
            <person name="Kyrpides N."/>
        </authorList>
    </citation>
    <scope>NUCLEOTIDE SEQUENCE [LARGE SCALE GENOMIC DNA]</scope>
    <source>
        <strain evidence="2 3">DSM 16647</strain>
    </source>
</reference>
<dbReference type="Pfam" id="PF03479">
    <property type="entry name" value="PCC"/>
    <property type="match status" value="1"/>
</dbReference>
<organism evidence="2 3">
    <name type="scientific">Thermosediminibacter litoriperuensis</name>
    <dbReference type="NCBI Taxonomy" id="291989"/>
    <lineage>
        <taxon>Bacteria</taxon>
        <taxon>Bacillati</taxon>
        <taxon>Bacillota</taxon>
        <taxon>Clostridia</taxon>
        <taxon>Thermosediminibacterales</taxon>
        <taxon>Thermosediminibacteraceae</taxon>
        <taxon>Thermosediminibacter</taxon>
    </lineage>
</organism>
<dbReference type="OrthoDB" id="9791702at2"/>
<gene>
    <name evidence="2" type="ORF">LZ11_02160</name>
</gene>
<dbReference type="Proteomes" id="UP000322294">
    <property type="component" value="Unassembled WGS sequence"/>
</dbReference>
<feature type="domain" description="PPC" evidence="1">
    <location>
        <begin position="6"/>
        <end position="141"/>
    </location>
</feature>